<feature type="compositionally biased region" description="Polar residues" evidence="1">
    <location>
        <begin position="1"/>
        <end position="14"/>
    </location>
</feature>
<accession>A0A5C4SYB2</accession>
<dbReference type="Gene3D" id="4.10.1090.10">
    <property type="entry name" value="Endosialidase, domain 4"/>
    <property type="match status" value="1"/>
</dbReference>
<keyword evidence="5" id="KW-1185">Reference proteome</keyword>
<dbReference type="PROSITE" id="PS51318">
    <property type="entry name" value="TAT"/>
    <property type="match status" value="1"/>
</dbReference>
<evidence type="ECO:0000313" key="5">
    <source>
        <dbReference type="Proteomes" id="UP000307943"/>
    </source>
</evidence>
<reference evidence="4 5" key="1">
    <citation type="submission" date="2019-05" db="EMBL/GenBank/DDBJ databases">
        <title>We sequenced the genome of Paenibacillus hemerocallicola KCTC 33185 for further insight into its adaptation and study the phylogeny of Paenibacillus.</title>
        <authorList>
            <person name="Narsing Rao M.P."/>
        </authorList>
    </citation>
    <scope>NUCLEOTIDE SEQUENCE [LARGE SCALE GENOMIC DNA]</scope>
    <source>
        <strain evidence="4 5">KCTC 33185</strain>
    </source>
</reference>
<dbReference type="EMBL" id="VDCQ01000074">
    <property type="protein sequence ID" value="TNJ61531.1"/>
    <property type="molecule type" value="Genomic_DNA"/>
</dbReference>
<protein>
    <recommendedName>
        <fullName evidence="3">Peptidase S74 domain-containing protein</fullName>
    </recommendedName>
</protein>
<keyword evidence="2" id="KW-1133">Transmembrane helix</keyword>
<dbReference type="Pfam" id="PF12708">
    <property type="entry name" value="Pect-lyase_RHGA_epim"/>
    <property type="match status" value="1"/>
</dbReference>
<proteinExistence type="predicted"/>
<organism evidence="4 5">
    <name type="scientific">Paenibacillus hemerocallicola</name>
    <dbReference type="NCBI Taxonomy" id="1172614"/>
    <lineage>
        <taxon>Bacteria</taxon>
        <taxon>Bacillati</taxon>
        <taxon>Bacillota</taxon>
        <taxon>Bacilli</taxon>
        <taxon>Bacillales</taxon>
        <taxon>Paenibacillaceae</taxon>
        <taxon>Paenibacillus</taxon>
    </lineage>
</organism>
<comment type="caution">
    <text evidence="4">The sequence shown here is derived from an EMBL/GenBank/DDBJ whole genome shotgun (WGS) entry which is preliminary data.</text>
</comment>
<gene>
    <name evidence="4" type="ORF">FE784_34205</name>
</gene>
<evidence type="ECO:0000313" key="4">
    <source>
        <dbReference type="EMBL" id="TNJ61531.1"/>
    </source>
</evidence>
<dbReference type="InterPro" id="IPR011050">
    <property type="entry name" value="Pectin_lyase_fold/virulence"/>
</dbReference>
<feature type="region of interest" description="Disordered" evidence="1">
    <location>
        <begin position="1"/>
        <end position="20"/>
    </location>
</feature>
<dbReference type="Proteomes" id="UP000307943">
    <property type="component" value="Unassembled WGS sequence"/>
</dbReference>
<dbReference type="InterPro" id="IPR024535">
    <property type="entry name" value="RHGA/B-epi-like_pectate_lyase"/>
</dbReference>
<evidence type="ECO:0000256" key="2">
    <source>
        <dbReference type="SAM" id="Phobius"/>
    </source>
</evidence>
<dbReference type="Pfam" id="PF13884">
    <property type="entry name" value="Peptidase_S74"/>
    <property type="match status" value="1"/>
</dbReference>
<feature type="domain" description="Peptidase S74" evidence="3">
    <location>
        <begin position="599"/>
        <end position="695"/>
    </location>
</feature>
<dbReference type="InterPro" id="IPR044914">
    <property type="entry name" value="Endosialidase_C_dom_sf"/>
</dbReference>
<dbReference type="InterPro" id="IPR030392">
    <property type="entry name" value="S74_ICA"/>
</dbReference>
<dbReference type="AlphaFoldDB" id="A0A5C4SYB2"/>
<evidence type="ECO:0000259" key="3">
    <source>
        <dbReference type="PROSITE" id="PS51688"/>
    </source>
</evidence>
<dbReference type="PROSITE" id="PS51688">
    <property type="entry name" value="ICA"/>
    <property type="match status" value="1"/>
</dbReference>
<dbReference type="RefSeq" id="WP_139606744.1">
    <property type="nucleotide sequence ID" value="NZ_VDCQ01000074.1"/>
</dbReference>
<evidence type="ECO:0000256" key="1">
    <source>
        <dbReference type="SAM" id="MobiDB-lite"/>
    </source>
</evidence>
<dbReference type="OrthoDB" id="6502305at2"/>
<dbReference type="InterPro" id="IPR006311">
    <property type="entry name" value="TAT_signal"/>
</dbReference>
<dbReference type="InterPro" id="IPR012334">
    <property type="entry name" value="Pectin_lyas_fold"/>
</dbReference>
<keyword evidence="2" id="KW-0812">Transmembrane</keyword>
<sequence length="696" mass="75230">MNGNRDNVENTPYTGQLPDEAEAAGMAHNRTDSGRRKFLAGIGVAGAALAAGGWIRGAVPSAYAKGGPVTESVYGPPHGGGGRCRPDWIDVRCHGAAGDGATDDTAAIQAALDAAAGRNVHFPAGIYRFTSTLSAPLVRLVGEGSGRTTLMFDQMAGLDGIVFQAESIVGKEGGVEHMTLMTRGAHGRYAIATPADSSLYYTYRTRYFFTGLEFRGDVLQNVSSGFVYDYGWENYIRLGDCWGAYIEDVDAIGVYLTSSDPQAQPDHTFLTMTAGGGALSVRISKVTTHGVKRGIEIGNRVFFFISHVDIAHSYEGIVSTGTTVFSEGRIHDTLVNAQKVGLFLNNRSWTAIHNVAIGRHKSGYDHGGDWYGIKLENVGKSWIGNIRVQADTSVTVFTGTSYGFHFTGSNGLTLDGLIPGLGLHYGIYLNNCAQHVYDGLNFQGTSGTGISFQNNSRDIIVGPHVFSNGWTKYEFGTVDRSRLSIVQKDMQLESKQPFLVMRETDGAADGKHWRMTVNNGSLNRQILNDSDGGAVDYELVQRTGASVDGIEWRADTLYMNGTAVRTNDLQPAVDNAYTLGSATNRWSEIYSATPVIVTSDVRDKANVRDSELGLAFIEALRPVSYTLQATGRPHYGLIAQEVKGALGSLGVDDFAGWTEDRTTGKQGLRYEEFVAPLIKAVQELSAEVRRLEAERS</sequence>
<keyword evidence="2" id="KW-0472">Membrane</keyword>
<feature type="transmembrane region" description="Helical" evidence="2">
    <location>
        <begin position="38"/>
        <end position="55"/>
    </location>
</feature>
<dbReference type="SUPFAM" id="SSF51126">
    <property type="entry name" value="Pectin lyase-like"/>
    <property type="match status" value="1"/>
</dbReference>
<dbReference type="Gene3D" id="2.160.20.10">
    <property type="entry name" value="Single-stranded right-handed beta-helix, Pectin lyase-like"/>
    <property type="match status" value="1"/>
</dbReference>
<name>A0A5C4SYB2_9BACL</name>